<organism evidence="7 8">
    <name type="scientific">Draconibacterium halophilum</name>
    <dbReference type="NCBI Taxonomy" id="2706887"/>
    <lineage>
        <taxon>Bacteria</taxon>
        <taxon>Pseudomonadati</taxon>
        <taxon>Bacteroidota</taxon>
        <taxon>Bacteroidia</taxon>
        <taxon>Marinilabiliales</taxon>
        <taxon>Prolixibacteraceae</taxon>
        <taxon>Draconibacterium</taxon>
    </lineage>
</organism>
<dbReference type="Proteomes" id="UP000474630">
    <property type="component" value="Chromosome"/>
</dbReference>
<dbReference type="GO" id="GO:0005829">
    <property type="term" value="C:cytosol"/>
    <property type="evidence" value="ECO:0007669"/>
    <property type="project" value="TreeGrafter"/>
</dbReference>
<dbReference type="KEGG" id="drc:G0Q07_05630"/>
<feature type="domain" description="YqgF/RNase H-like" evidence="6">
    <location>
        <begin position="2"/>
        <end position="100"/>
    </location>
</feature>
<dbReference type="GO" id="GO:0000967">
    <property type="term" value="P:rRNA 5'-end processing"/>
    <property type="evidence" value="ECO:0007669"/>
    <property type="project" value="UniProtKB-UniRule"/>
</dbReference>
<evidence type="ECO:0000313" key="8">
    <source>
        <dbReference type="Proteomes" id="UP000474630"/>
    </source>
</evidence>
<dbReference type="RefSeq" id="WP_163345163.1">
    <property type="nucleotide sequence ID" value="NZ_CP048409.1"/>
</dbReference>
<dbReference type="AlphaFoldDB" id="A0A6C0RB43"/>
<dbReference type="HAMAP" id="MF_00651">
    <property type="entry name" value="Nuclease_YqgF"/>
    <property type="match status" value="1"/>
</dbReference>
<keyword evidence="4 5" id="KW-0378">Hydrolase</keyword>
<keyword evidence="3 5" id="KW-0540">Nuclease</keyword>
<evidence type="ECO:0000256" key="2">
    <source>
        <dbReference type="ARBA" id="ARBA00022517"/>
    </source>
</evidence>
<dbReference type="EMBL" id="CP048409">
    <property type="protein sequence ID" value="QIA07236.1"/>
    <property type="molecule type" value="Genomic_DNA"/>
</dbReference>
<dbReference type="NCBIfam" id="TIGR00250">
    <property type="entry name" value="RNAse_H_YqgF"/>
    <property type="match status" value="1"/>
</dbReference>
<evidence type="ECO:0000256" key="1">
    <source>
        <dbReference type="ARBA" id="ARBA00022490"/>
    </source>
</evidence>
<dbReference type="InterPro" id="IPR005227">
    <property type="entry name" value="YqgF"/>
</dbReference>
<dbReference type="InterPro" id="IPR037027">
    <property type="entry name" value="YqgF/RNaseH-like_dom_sf"/>
</dbReference>
<evidence type="ECO:0000259" key="6">
    <source>
        <dbReference type="SMART" id="SM00732"/>
    </source>
</evidence>
<keyword evidence="2 5" id="KW-0690">Ribosome biogenesis</keyword>
<keyword evidence="1 5" id="KW-0963">Cytoplasm</keyword>
<name>A0A6C0RB43_9BACT</name>
<comment type="function">
    <text evidence="5">Could be a nuclease involved in processing of the 5'-end of pre-16S rRNA.</text>
</comment>
<accession>A0A6C0RB43</accession>
<dbReference type="GO" id="GO:0004518">
    <property type="term" value="F:nuclease activity"/>
    <property type="evidence" value="ECO:0007669"/>
    <property type="project" value="UniProtKB-KW"/>
</dbReference>
<dbReference type="PANTHER" id="PTHR33317">
    <property type="entry name" value="POLYNUCLEOTIDYL TRANSFERASE, RIBONUCLEASE H-LIKE SUPERFAMILY PROTEIN"/>
    <property type="match status" value="1"/>
</dbReference>
<evidence type="ECO:0000313" key="7">
    <source>
        <dbReference type="EMBL" id="QIA07236.1"/>
    </source>
</evidence>
<evidence type="ECO:0000256" key="4">
    <source>
        <dbReference type="ARBA" id="ARBA00022801"/>
    </source>
</evidence>
<proteinExistence type="inferred from homology"/>
<dbReference type="PANTHER" id="PTHR33317:SF4">
    <property type="entry name" value="POLYNUCLEOTIDYL TRANSFERASE, RIBONUCLEASE H-LIKE SUPERFAMILY PROTEIN"/>
    <property type="match status" value="1"/>
</dbReference>
<dbReference type="Gene3D" id="3.30.420.140">
    <property type="entry name" value="YqgF/RNase H-like domain"/>
    <property type="match status" value="1"/>
</dbReference>
<gene>
    <name evidence="7" type="primary">ruvX</name>
    <name evidence="7" type="ORF">G0Q07_05630</name>
</gene>
<protein>
    <recommendedName>
        <fullName evidence="5">Putative pre-16S rRNA nuclease</fullName>
        <ecNumber evidence="5">3.1.-.-</ecNumber>
    </recommendedName>
</protein>
<dbReference type="InterPro" id="IPR006641">
    <property type="entry name" value="YqgF/RNaseH-like_dom"/>
</dbReference>
<keyword evidence="8" id="KW-1185">Reference proteome</keyword>
<evidence type="ECO:0000256" key="3">
    <source>
        <dbReference type="ARBA" id="ARBA00022722"/>
    </source>
</evidence>
<dbReference type="Pfam" id="PF03652">
    <property type="entry name" value="RuvX"/>
    <property type="match status" value="1"/>
</dbReference>
<dbReference type="InterPro" id="IPR012337">
    <property type="entry name" value="RNaseH-like_sf"/>
</dbReference>
<dbReference type="EC" id="3.1.-.-" evidence="5"/>
<dbReference type="SUPFAM" id="SSF53098">
    <property type="entry name" value="Ribonuclease H-like"/>
    <property type="match status" value="1"/>
</dbReference>
<reference evidence="7 8" key="1">
    <citation type="submission" date="2020-02" db="EMBL/GenBank/DDBJ databases">
        <title>Genome sequencing for Draconibacterium sp. strain M1.</title>
        <authorList>
            <person name="Park S.-J."/>
        </authorList>
    </citation>
    <scope>NUCLEOTIDE SEQUENCE [LARGE SCALE GENOMIC DNA]</scope>
    <source>
        <strain evidence="7 8">M1</strain>
    </source>
</reference>
<dbReference type="CDD" id="cd16964">
    <property type="entry name" value="YqgF"/>
    <property type="match status" value="1"/>
</dbReference>
<dbReference type="SMART" id="SM00732">
    <property type="entry name" value="YqgFc"/>
    <property type="match status" value="1"/>
</dbReference>
<dbReference type="GO" id="GO:0016788">
    <property type="term" value="F:hydrolase activity, acting on ester bonds"/>
    <property type="evidence" value="ECO:0007669"/>
    <property type="project" value="UniProtKB-UniRule"/>
</dbReference>
<sequence length="141" mass="16377">MPRILSIDYGKKRIGLAVTDPGQIIASRLTTIPTHTIWDFLKDYFETEEVESVVVGYPKQMNNQASESVRFINPFLKKFQQIYPDMKLEIYDERFTSKIAFQTMIDGGLKKQKRQDKALVDAISATIILQNYLEQKRNSRL</sequence>
<comment type="similarity">
    <text evidence="5">Belongs to the YqgF HJR family.</text>
</comment>
<comment type="subcellular location">
    <subcellularLocation>
        <location evidence="5">Cytoplasm</location>
    </subcellularLocation>
</comment>
<evidence type="ECO:0000256" key="5">
    <source>
        <dbReference type="HAMAP-Rule" id="MF_00651"/>
    </source>
</evidence>